<evidence type="ECO:0000256" key="1">
    <source>
        <dbReference type="ARBA" id="ARBA00004651"/>
    </source>
</evidence>
<evidence type="ECO:0000313" key="9">
    <source>
        <dbReference type="Proteomes" id="UP000244441"/>
    </source>
</evidence>
<reference evidence="8 9" key="1">
    <citation type="submission" date="2018-01" db="EMBL/GenBank/DDBJ databases">
        <title>Genome sequence of a Cantenovulum-like bacteria.</title>
        <authorList>
            <person name="Tan W.R."/>
            <person name="Lau N.-S."/>
            <person name="Go F."/>
            <person name="Amirul A.-A.A."/>
        </authorList>
    </citation>
    <scope>NUCLEOTIDE SEQUENCE [LARGE SCALE GENOMIC DNA]</scope>
    <source>
        <strain evidence="8 9">CCB-QB4</strain>
    </source>
</reference>
<keyword evidence="3 6" id="KW-0812">Transmembrane</keyword>
<dbReference type="Pfam" id="PF01292">
    <property type="entry name" value="Ni_hydr_CYTB"/>
    <property type="match status" value="1"/>
</dbReference>
<evidence type="ECO:0000256" key="4">
    <source>
        <dbReference type="ARBA" id="ARBA00022989"/>
    </source>
</evidence>
<keyword evidence="9" id="KW-1185">Reference proteome</keyword>
<dbReference type="PANTHER" id="PTHR30485:SF2">
    <property type="entry name" value="BLL0597 PROTEIN"/>
    <property type="match status" value="1"/>
</dbReference>
<feature type="transmembrane region" description="Helical" evidence="6">
    <location>
        <begin position="34"/>
        <end position="53"/>
    </location>
</feature>
<evidence type="ECO:0000256" key="6">
    <source>
        <dbReference type="SAM" id="Phobius"/>
    </source>
</evidence>
<dbReference type="PANTHER" id="PTHR30485">
    <property type="entry name" value="NI/FE-HYDROGENASE 1 B-TYPE CYTOCHROME SUBUNIT"/>
    <property type="match status" value="1"/>
</dbReference>
<dbReference type="RefSeq" id="WP_108601965.1">
    <property type="nucleotide sequence ID" value="NZ_CP026604.1"/>
</dbReference>
<feature type="domain" description="Cytochrome b561 bacterial/Ni-hydrogenase" evidence="7">
    <location>
        <begin position="6"/>
        <end position="175"/>
    </location>
</feature>
<keyword evidence="5 6" id="KW-0472">Membrane</keyword>
<feature type="transmembrane region" description="Helical" evidence="6">
    <location>
        <begin position="185"/>
        <end position="208"/>
    </location>
</feature>
<dbReference type="SUPFAM" id="SSF81342">
    <property type="entry name" value="Transmembrane di-heme cytochromes"/>
    <property type="match status" value="1"/>
</dbReference>
<dbReference type="InterPro" id="IPR011577">
    <property type="entry name" value="Cyt_b561_bac/Ni-Hgenase"/>
</dbReference>
<evidence type="ECO:0000256" key="2">
    <source>
        <dbReference type="ARBA" id="ARBA00022475"/>
    </source>
</evidence>
<dbReference type="GO" id="GO:0005886">
    <property type="term" value="C:plasma membrane"/>
    <property type="evidence" value="ECO:0007669"/>
    <property type="project" value="UniProtKB-SubCell"/>
</dbReference>
<protein>
    <submittedName>
        <fullName evidence="8">Hydrogenase</fullName>
    </submittedName>
</protein>
<organism evidence="8 9">
    <name type="scientific">Saccharobesus litoralis</name>
    <dbReference type="NCBI Taxonomy" id="2172099"/>
    <lineage>
        <taxon>Bacteria</taxon>
        <taxon>Pseudomonadati</taxon>
        <taxon>Pseudomonadota</taxon>
        <taxon>Gammaproteobacteria</taxon>
        <taxon>Alteromonadales</taxon>
        <taxon>Alteromonadaceae</taxon>
        <taxon>Saccharobesus</taxon>
    </lineage>
</organism>
<keyword evidence="4 6" id="KW-1133">Transmembrane helix</keyword>
<dbReference type="InterPro" id="IPR016174">
    <property type="entry name" value="Di-haem_cyt_TM"/>
</dbReference>
<keyword evidence="2" id="KW-1003">Cell membrane</keyword>
<comment type="subcellular location">
    <subcellularLocation>
        <location evidence="1">Cell membrane</location>
        <topology evidence="1">Multi-pass membrane protein</topology>
    </subcellularLocation>
</comment>
<dbReference type="EMBL" id="CP026604">
    <property type="protein sequence ID" value="AWB65892.1"/>
    <property type="molecule type" value="Genomic_DNA"/>
</dbReference>
<feature type="transmembrane region" description="Helical" evidence="6">
    <location>
        <begin position="12"/>
        <end position="28"/>
    </location>
</feature>
<evidence type="ECO:0000259" key="7">
    <source>
        <dbReference type="Pfam" id="PF01292"/>
    </source>
</evidence>
<dbReference type="AlphaFoldDB" id="A0A2S0VNY0"/>
<accession>A0A2S0VNY0</accession>
<proteinExistence type="predicted"/>
<dbReference type="GO" id="GO:0022904">
    <property type="term" value="P:respiratory electron transport chain"/>
    <property type="evidence" value="ECO:0007669"/>
    <property type="project" value="InterPro"/>
</dbReference>
<dbReference type="KEGG" id="cate:C2869_05300"/>
<dbReference type="InterPro" id="IPR051542">
    <property type="entry name" value="Hydrogenase_cytochrome"/>
</dbReference>
<feature type="transmembrane region" description="Helical" evidence="6">
    <location>
        <begin position="92"/>
        <end position="114"/>
    </location>
</feature>
<dbReference type="Proteomes" id="UP000244441">
    <property type="component" value="Chromosome"/>
</dbReference>
<evidence type="ECO:0000313" key="8">
    <source>
        <dbReference type="EMBL" id="AWB65892.1"/>
    </source>
</evidence>
<evidence type="ECO:0000256" key="5">
    <source>
        <dbReference type="ARBA" id="ARBA00023136"/>
    </source>
</evidence>
<dbReference type="GO" id="GO:0020037">
    <property type="term" value="F:heme binding"/>
    <property type="evidence" value="ECO:0007669"/>
    <property type="project" value="TreeGrafter"/>
</dbReference>
<feature type="transmembrane region" description="Helical" evidence="6">
    <location>
        <begin position="142"/>
        <end position="164"/>
    </location>
</feature>
<name>A0A2S0VNY0_9ALTE</name>
<evidence type="ECO:0000256" key="3">
    <source>
        <dbReference type="ARBA" id="ARBA00022692"/>
    </source>
</evidence>
<dbReference type="GO" id="GO:0009055">
    <property type="term" value="F:electron transfer activity"/>
    <property type="evidence" value="ECO:0007669"/>
    <property type="project" value="InterPro"/>
</dbReference>
<dbReference type="Gene3D" id="1.20.950.20">
    <property type="entry name" value="Transmembrane di-heme cytochromes, Chain C"/>
    <property type="match status" value="1"/>
</dbReference>
<gene>
    <name evidence="8" type="ORF">C2869_05300</name>
</gene>
<sequence>MKIKIWDNYTRIYHLSQLILLALLWYSAEEGDFESHFLYGFILLGLVFSRLVWGFIGSQNSRFVEFVKMPWQLPKLYKQKKLFINDSGHAPLSGYMVVALLLSLCVQLVTGLFATDDVLAEGPLMYVVSEDLAYLLDDIHTINFDILTILIGIHVLAAIVHLMFKHPVIVSIFTGNSKAKQSIERYWRSSYIGIAVWIVSSALAYFLLIDMASY</sequence>